<feature type="domain" description="Thiamine phosphate synthase/TenI" evidence="12">
    <location>
        <begin position="6"/>
        <end position="183"/>
    </location>
</feature>
<proteinExistence type="inferred from homology"/>
<dbReference type="NCBIfam" id="TIGR00693">
    <property type="entry name" value="thiE"/>
    <property type="match status" value="1"/>
</dbReference>
<evidence type="ECO:0000259" key="12">
    <source>
        <dbReference type="Pfam" id="PF02581"/>
    </source>
</evidence>
<dbReference type="Pfam" id="PF02581">
    <property type="entry name" value="TMP-TENI"/>
    <property type="match status" value="1"/>
</dbReference>
<evidence type="ECO:0000256" key="7">
    <source>
        <dbReference type="ARBA" id="ARBA00047851"/>
    </source>
</evidence>
<feature type="binding site" evidence="9">
    <location>
        <begin position="131"/>
        <end position="133"/>
    </location>
    <ligand>
        <name>2-[(2R,5Z)-2-carboxy-4-methylthiazol-5(2H)-ylidene]ethyl phosphate</name>
        <dbReference type="ChEBI" id="CHEBI:62899"/>
    </ligand>
</feature>
<comment type="pathway">
    <text evidence="1 9 11">Cofactor biosynthesis; thiamine diphosphate biosynthesis; thiamine phosphate from 4-amino-2-methyl-5-diphosphomethylpyrimidine and 4-methyl-5-(2-phosphoethyl)-thiazole: step 1/1.</text>
</comment>
<accession>A0ABZ2SPW1</accession>
<feature type="binding site" evidence="9">
    <location>
        <position position="160"/>
    </location>
    <ligand>
        <name>2-[(2R,5Z)-2-carboxy-4-methylthiazol-5(2H)-ylidene]ethyl phosphate</name>
        <dbReference type="ChEBI" id="CHEBI:62899"/>
    </ligand>
</feature>
<dbReference type="Gene3D" id="3.20.20.70">
    <property type="entry name" value="Aldolase class I"/>
    <property type="match status" value="1"/>
</dbReference>
<keyword evidence="14" id="KW-1185">Reference proteome</keyword>
<feature type="binding site" evidence="9">
    <location>
        <begin position="35"/>
        <end position="39"/>
    </location>
    <ligand>
        <name>4-amino-2-methyl-5-(diphosphooxymethyl)pyrimidine</name>
        <dbReference type="ChEBI" id="CHEBI:57841"/>
    </ligand>
</feature>
<evidence type="ECO:0000256" key="3">
    <source>
        <dbReference type="ARBA" id="ARBA00022723"/>
    </source>
</evidence>
<dbReference type="InterPro" id="IPR013785">
    <property type="entry name" value="Aldolase_TIM"/>
</dbReference>
<dbReference type="InterPro" id="IPR034291">
    <property type="entry name" value="TMP_synthase"/>
</dbReference>
<comment type="catalytic activity">
    <reaction evidence="8 9 10">
        <text>2-[(2R,5Z)-2-carboxy-4-methylthiazol-5(2H)-ylidene]ethyl phosphate + 4-amino-2-methyl-5-(diphosphooxymethyl)pyrimidine + 2 H(+) = thiamine phosphate + CO2 + diphosphate</text>
        <dbReference type="Rhea" id="RHEA:47844"/>
        <dbReference type="ChEBI" id="CHEBI:15378"/>
        <dbReference type="ChEBI" id="CHEBI:16526"/>
        <dbReference type="ChEBI" id="CHEBI:33019"/>
        <dbReference type="ChEBI" id="CHEBI:37575"/>
        <dbReference type="ChEBI" id="CHEBI:57841"/>
        <dbReference type="ChEBI" id="CHEBI:62899"/>
        <dbReference type="EC" id="2.5.1.3"/>
    </reaction>
</comment>
<comment type="similarity">
    <text evidence="9 10">Belongs to the thiamine-phosphate synthase family.</text>
</comment>
<feature type="binding site" evidence="9">
    <location>
        <position position="105"/>
    </location>
    <ligand>
        <name>4-amino-2-methyl-5-(diphosphooxymethyl)pyrimidine</name>
        <dbReference type="ChEBI" id="CHEBI:57841"/>
    </ligand>
</feature>
<reference evidence="13 14" key="1">
    <citation type="submission" date="2024-03" db="EMBL/GenBank/DDBJ databases">
        <title>The Genome Sequence of Enterococcus sp. DIV2402.</title>
        <authorList>
            <consortium name="The Broad Institute Genomics Platform"/>
            <consortium name="The Broad Institute Microbial Omics Core"/>
            <consortium name="The Broad Institute Genomic Center for Infectious Diseases"/>
            <person name="Earl A."/>
            <person name="Manson A."/>
            <person name="Gilmore M."/>
            <person name="Schwartman J."/>
            <person name="Shea T."/>
            <person name="Abouelleil A."/>
            <person name="Cao P."/>
            <person name="Chapman S."/>
            <person name="Cusick C."/>
            <person name="Young S."/>
            <person name="Neafsey D."/>
            <person name="Nusbaum C."/>
            <person name="Birren B."/>
        </authorList>
    </citation>
    <scope>NUCLEOTIDE SEQUENCE [LARGE SCALE GENOMIC DNA]</scope>
    <source>
        <strain evidence="13 14">DIV2402</strain>
    </source>
</reference>
<evidence type="ECO:0000256" key="10">
    <source>
        <dbReference type="RuleBase" id="RU003826"/>
    </source>
</evidence>
<evidence type="ECO:0000256" key="2">
    <source>
        <dbReference type="ARBA" id="ARBA00022679"/>
    </source>
</evidence>
<evidence type="ECO:0000313" key="14">
    <source>
        <dbReference type="Proteomes" id="UP000664701"/>
    </source>
</evidence>
<comment type="function">
    <text evidence="9">Condenses 4-methyl-5-(beta-hydroxyethyl)thiazole monophosphate (THZ-P) and 2-methyl-4-amino-5-hydroxymethyl pyrimidine pyrophosphate (HMP-PP) to form thiamine monophosphate (TMP).</text>
</comment>
<keyword evidence="4 9" id="KW-0460">Magnesium</keyword>
<comment type="catalytic activity">
    <reaction evidence="6 9 10">
        <text>4-methyl-5-(2-phosphooxyethyl)-thiazole + 4-amino-2-methyl-5-(diphosphooxymethyl)pyrimidine + H(+) = thiamine phosphate + diphosphate</text>
        <dbReference type="Rhea" id="RHEA:22328"/>
        <dbReference type="ChEBI" id="CHEBI:15378"/>
        <dbReference type="ChEBI" id="CHEBI:33019"/>
        <dbReference type="ChEBI" id="CHEBI:37575"/>
        <dbReference type="ChEBI" id="CHEBI:57841"/>
        <dbReference type="ChEBI" id="CHEBI:58296"/>
        <dbReference type="EC" id="2.5.1.3"/>
    </reaction>
</comment>
<name>A0ABZ2SPW1_9ENTE</name>
<evidence type="ECO:0000256" key="5">
    <source>
        <dbReference type="ARBA" id="ARBA00022977"/>
    </source>
</evidence>
<organism evidence="13 14">
    <name type="scientific">Candidatus Enterococcus lowellii</name>
    <dbReference type="NCBI Taxonomy" id="2230877"/>
    <lineage>
        <taxon>Bacteria</taxon>
        <taxon>Bacillati</taxon>
        <taxon>Bacillota</taxon>
        <taxon>Bacilli</taxon>
        <taxon>Lactobacillales</taxon>
        <taxon>Enterococcaceae</taxon>
        <taxon>Enterococcus</taxon>
    </lineage>
</organism>
<dbReference type="PANTHER" id="PTHR20857:SF15">
    <property type="entry name" value="THIAMINE-PHOSPHATE SYNTHASE"/>
    <property type="match status" value="1"/>
</dbReference>
<gene>
    <name evidence="9" type="primary">thiE</name>
    <name evidence="13" type="ORF">DOK78_000477</name>
</gene>
<evidence type="ECO:0000256" key="9">
    <source>
        <dbReference type="HAMAP-Rule" id="MF_00097"/>
    </source>
</evidence>
<feature type="binding site" evidence="9">
    <location>
        <position position="68"/>
    </location>
    <ligand>
        <name>Mg(2+)</name>
        <dbReference type="ChEBI" id="CHEBI:18420"/>
    </ligand>
</feature>
<feature type="binding site" evidence="9">
    <location>
        <position position="134"/>
    </location>
    <ligand>
        <name>4-amino-2-methyl-5-(diphosphooxymethyl)pyrimidine</name>
        <dbReference type="ChEBI" id="CHEBI:57841"/>
    </ligand>
</feature>
<dbReference type="HAMAP" id="MF_00097">
    <property type="entry name" value="TMP_synthase"/>
    <property type="match status" value="1"/>
</dbReference>
<evidence type="ECO:0000256" key="11">
    <source>
        <dbReference type="RuleBase" id="RU004253"/>
    </source>
</evidence>
<dbReference type="InterPro" id="IPR036206">
    <property type="entry name" value="ThiamineP_synth_sf"/>
</dbReference>
<feature type="binding site" evidence="9">
    <location>
        <position position="87"/>
    </location>
    <ligand>
        <name>Mg(2+)</name>
        <dbReference type="ChEBI" id="CHEBI:18420"/>
    </ligand>
</feature>
<evidence type="ECO:0000256" key="1">
    <source>
        <dbReference type="ARBA" id="ARBA00005165"/>
    </source>
</evidence>
<evidence type="ECO:0000256" key="4">
    <source>
        <dbReference type="ARBA" id="ARBA00022842"/>
    </source>
</evidence>
<evidence type="ECO:0000256" key="8">
    <source>
        <dbReference type="ARBA" id="ARBA00047883"/>
    </source>
</evidence>
<dbReference type="SUPFAM" id="SSF51391">
    <property type="entry name" value="Thiamin phosphate synthase"/>
    <property type="match status" value="1"/>
</dbReference>
<comment type="cofactor">
    <cofactor evidence="9">
        <name>Mg(2+)</name>
        <dbReference type="ChEBI" id="CHEBI:18420"/>
    </cofactor>
    <text evidence="9">Binds 1 Mg(2+) ion per subunit.</text>
</comment>
<dbReference type="InterPro" id="IPR022998">
    <property type="entry name" value="ThiamineP_synth_TenI"/>
</dbReference>
<comment type="catalytic activity">
    <reaction evidence="7 9 10">
        <text>2-(2-carboxy-4-methylthiazol-5-yl)ethyl phosphate + 4-amino-2-methyl-5-(diphosphooxymethyl)pyrimidine + 2 H(+) = thiamine phosphate + CO2 + diphosphate</text>
        <dbReference type="Rhea" id="RHEA:47848"/>
        <dbReference type="ChEBI" id="CHEBI:15378"/>
        <dbReference type="ChEBI" id="CHEBI:16526"/>
        <dbReference type="ChEBI" id="CHEBI:33019"/>
        <dbReference type="ChEBI" id="CHEBI:37575"/>
        <dbReference type="ChEBI" id="CHEBI:57841"/>
        <dbReference type="ChEBI" id="CHEBI:62890"/>
        <dbReference type="EC" id="2.5.1.3"/>
    </reaction>
</comment>
<feature type="binding site" evidence="9">
    <location>
        <begin position="180"/>
        <end position="181"/>
    </location>
    <ligand>
        <name>2-[(2R,5Z)-2-carboxy-4-methylthiazol-5(2H)-ylidene]ethyl phosphate</name>
        <dbReference type="ChEBI" id="CHEBI:62899"/>
    </ligand>
</feature>
<dbReference type="EMBL" id="CP147251">
    <property type="protein sequence ID" value="WYJ75889.1"/>
    <property type="molecule type" value="Genomic_DNA"/>
</dbReference>
<dbReference type="PANTHER" id="PTHR20857">
    <property type="entry name" value="THIAMINE-PHOSPHATE PYROPHOSPHORYLASE"/>
    <property type="match status" value="1"/>
</dbReference>
<dbReference type="Proteomes" id="UP000664701">
    <property type="component" value="Chromosome"/>
</dbReference>
<dbReference type="EC" id="2.5.1.3" evidence="9"/>
<keyword evidence="2 9" id="KW-0808">Transferase</keyword>
<dbReference type="RefSeq" id="WP_207941956.1">
    <property type="nucleotide sequence ID" value="NZ_CP147251.1"/>
</dbReference>
<protein>
    <recommendedName>
        <fullName evidence="9">Thiamine-phosphate synthase</fullName>
        <shortName evidence="9">TP synthase</shortName>
        <shortName evidence="9">TPS</shortName>
        <ecNumber evidence="9">2.5.1.3</ecNumber>
    </recommendedName>
    <alternativeName>
        <fullName evidence="9">Thiamine-phosphate pyrophosphorylase</fullName>
        <shortName evidence="9">TMP pyrophosphorylase</shortName>
        <shortName evidence="9">TMP-PPase</shortName>
    </alternativeName>
</protein>
<evidence type="ECO:0000256" key="6">
    <source>
        <dbReference type="ARBA" id="ARBA00047334"/>
    </source>
</evidence>
<keyword evidence="3 9" id="KW-0479">Metal-binding</keyword>
<dbReference type="CDD" id="cd00564">
    <property type="entry name" value="TMP_TenI"/>
    <property type="match status" value="1"/>
</dbReference>
<keyword evidence="5 9" id="KW-0784">Thiamine biosynthesis</keyword>
<sequence length="206" mass="22675">MKELALYLVTQRYGNTEEFLQIIEEACQNGVTLVQLREKKLSTREFYELAQQVKAITDRYSVPLIINDRVDICLAVDAAGVHIGDDELPVAITRQLIGNKWLGVSAKTIDRAQEAQQEGANYLGVGAIFPTKTKDTPLTSLATLQEITEAITIPVVAIGGITEDRLSSFNGLNIAGVAVVSEIMKAESVAEKVQNMRKKIQEWEGK</sequence>
<evidence type="ECO:0000313" key="13">
    <source>
        <dbReference type="EMBL" id="WYJ75889.1"/>
    </source>
</evidence>
<feature type="binding site" evidence="9">
    <location>
        <position position="67"/>
    </location>
    <ligand>
        <name>4-amino-2-methyl-5-(diphosphooxymethyl)pyrimidine</name>
        <dbReference type="ChEBI" id="CHEBI:57841"/>
    </ligand>
</feature>